<dbReference type="EMBL" id="JAGMWN010000008">
    <property type="protein sequence ID" value="MBP5858413.1"/>
    <property type="molecule type" value="Genomic_DNA"/>
</dbReference>
<organism evidence="1 2">
    <name type="scientific">Marivibrio halodurans</name>
    <dbReference type="NCBI Taxonomy" id="2039722"/>
    <lineage>
        <taxon>Bacteria</taxon>
        <taxon>Pseudomonadati</taxon>
        <taxon>Pseudomonadota</taxon>
        <taxon>Alphaproteobacteria</taxon>
        <taxon>Rhodospirillales</taxon>
        <taxon>Rhodospirillaceae</taxon>
        <taxon>Marivibrio</taxon>
    </lineage>
</organism>
<evidence type="ECO:0000313" key="2">
    <source>
        <dbReference type="Proteomes" id="UP000672602"/>
    </source>
</evidence>
<accession>A0A8J7SKE2</accession>
<dbReference type="PANTHER" id="PTHR47628">
    <property type="match status" value="1"/>
</dbReference>
<dbReference type="CDD" id="cd06357">
    <property type="entry name" value="PBP1_AmiC"/>
    <property type="match status" value="1"/>
</dbReference>
<comment type="caution">
    <text evidence="1">The sequence shown here is derived from an EMBL/GenBank/DDBJ whole genome shotgun (WGS) entry which is preliminary data.</text>
</comment>
<keyword evidence="2" id="KW-1185">Reference proteome</keyword>
<sequence length="383" mass="41861">MSQSDGAPLKVGVLFSRTGVTAVVERTQLNAVHLAVDEINAAGGVLGRPVEIVEYDLESSPKVAEARARDLLETDGVRLIFGCYMSSTRKAALPVVEKYRGLLFYPTLYEGFEFSSNCIYSGAAPNQNIVPLARYLMREYGNEFYLVGSNYIYPYETNRIMRDFITAFGGKVHEERYIPLRPSEDELRTVVTDIARFPGSTIISTIVGDGTTGFYRECRRAGFDPATMPIGSLTTGEAEVAAMGAEAAEGHITSAPYFQTLDTVENARFRDAYQALHGAAAPISACTEAAYMQVHLFARAAEQAGSTEPGAIKRALPACPFKAPQGMVSVDAENNHTYLWPRIGRVDSSGRFAILEDSKAAVRPDPYLINPAEEDWSRRASHG</sequence>
<dbReference type="InterPro" id="IPR000709">
    <property type="entry name" value="Leu_Ile_Val-bd"/>
</dbReference>
<reference evidence="1" key="1">
    <citation type="submission" date="2021-04" db="EMBL/GenBank/DDBJ databases">
        <authorList>
            <person name="Zhang D.-C."/>
        </authorList>
    </citation>
    <scope>NUCLEOTIDE SEQUENCE</scope>
    <source>
        <strain evidence="1">CGMCC 1.15697</strain>
    </source>
</reference>
<name>A0A8J7SKE2_9PROT</name>
<dbReference type="PANTHER" id="PTHR47628:SF1">
    <property type="entry name" value="ALIPHATIC AMIDASE EXPRESSION-REGULATING PROTEIN"/>
    <property type="match status" value="1"/>
</dbReference>
<dbReference type="AlphaFoldDB" id="A0A8J7SKE2"/>
<dbReference type="SUPFAM" id="SSF53822">
    <property type="entry name" value="Periplasmic binding protein-like I"/>
    <property type="match status" value="1"/>
</dbReference>
<gene>
    <name evidence="1" type="ORF">KAJ83_15435</name>
</gene>
<dbReference type="Pfam" id="PF13433">
    <property type="entry name" value="Peripla_BP_5"/>
    <property type="match status" value="1"/>
</dbReference>
<dbReference type="GO" id="GO:0033218">
    <property type="term" value="F:amide binding"/>
    <property type="evidence" value="ECO:0007669"/>
    <property type="project" value="InterPro"/>
</dbReference>
<proteinExistence type="predicted"/>
<dbReference type="InterPro" id="IPR039570">
    <property type="entry name" value="AmiC_PBP1"/>
</dbReference>
<dbReference type="GO" id="GO:0006865">
    <property type="term" value="P:amino acid transport"/>
    <property type="evidence" value="ECO:0007669"/>
    <property type="project" value="InterPro"/>
</dbReference>
<dbReference type="InterPro" id="IPR028082">
    <property type="entry name" value="Peripla_BP_I"/>
</dbReference>
<protein>
    <submittedName>
        <fullName evidence="1">Transporter substrate-binding domain-containing protein</fullName>
    </submittedName>
</protein>
<dbReference type="Gene3D" id="3.40.50.2300">
    <property type="match status" value="2"/>
</dbReference>
<evidence type="ECO:0000313" key="1">
    <source>
        <dbReference type="EMBL" id="MBP5858413.1"/>
    </source>
</evidence>
<dbReference type="Proteomes" id="UP000672602">
    <property type="component" value="Unassembled WGS sequence"/>
</dbReference>
<dbReference type="PRINTS" id="PR00337">
    <property type="entry name" value="LEUILEVALBP"/>
</dbReference>